<dbReference type="PATRIC" id="fig|1122151.5.peg.889"/>
<accession>A0A0R1PKK1</accession>
<dbReference type="Proteomes" id="UP000051908">
    <property type="component" value="Unassembled WGS sequence"/>
</dbReference>
<name>A0A0R1PKK1_9LACO</name>
<sequence length="138" mass="15823">MYRISVAGQYGGGTMEYIDNIPIYLQIKETLYHKIIAHEYEPGSQLPSVRQLAVQFTANSNTVQKALKEMTEEHIIAAQRGKGNFITSDETIIGELRDRIVKSTLDETYDKLHALKMSNDEIIDSFINYVKQRDDDHE</sequence>
<evidence type="ECO:0000256" key="1">
    <source>
        <dbReference type="ARBA" id="ARBA00023015"/>
    </source>
</evidence>
<keyword evidence="3" id="KW-0804">Transcription</keyword>
<dbReference type="SMART" id="SM00345">
    <property type="entry name" value="HTH_GNTR"/>
    <property type="match status" value="1"/>
</dbReference>
<dbReference type="InterPro" id="IPR036390">
    <property type="entry name" value="WH_DNA-bd_sf"/>
</dbReference>
<evidence type="ECO:0000313" key="6">
    <source>
        <dbReference type="Proteomes" id="UP000051908"/>
    </source>
</evidence>
<dbReference type="Pfam" id="PF00392">
    <property type="entry name" value="GntR"/>
    <property type="match status" value="1"/>
</dbReference>
<keyword evidence="2" id="KW-0238">DNA-binding</keyword>
<evidence type="ECO:0000256" key="2">
    <source>
        <dbReference type="ARBA" id="ARBA00023125"/>
    </source>
</evidence>
<keyword evidence="6" id="KW-1185">Reference proteome</keyword>
<dbReference type="CDD" id="cd07377">
    <property type="entry name" value="WHTH_GntR"/>
    <property type="match status" value="1"/>
</dbReference>
<feature type="domain" description="HTH gntR-type" evidence="4">
    <location>
        <begin position="21"/>
        <end position="89"/>
    </location>
</feature>
<dbReference type="SUPFAM" id="SSF46785">
    <property type="entry name" value="Winged helix' DNA-binding domain"/>
    <property type="match status" value="1"/>
</dbReference>
<dbReference type="InterPro" id="IPR000524">
    <property type="entry name" value="Tscrpt_reg_HTH_GntR"/>
</dbReference>
<dbReference type="Gene3D" id="1.10.10.10">
    <property type="entry name" value="Winged helix-like DNA-binding domain superfamily/Winged helix DNA-binding domain"/>
    <property type="match status" value="1"/>
</dbReference>
<dbReference type="AlphaFoldDB" id="A0A0R1PKK1"/>
<dbReference type="GO" id="GO:0003677">
    <property type="term" value="F:DNA binding"/>
    <property type="evidence" value="ECO:0007669"/>
    <property type="project" value="UniProtKB-KW"/>
</dbReference>
<keyword evidence="1" id="KW-0805">Transcription regulation</keyword>
<dbReference type="GO" id="GO:0003700">
    <property type="term" value="F:DNA-binding transcription factor activity"/>
    <property type="evidence" value="ECO:0007669"/>
    <property type="project" value="InterPro"/>
</dbReference>
<reference evidence="5 6" key="1">
    <citation type="journal article" date="2015" name="Genome Announc.">
        <title>Expanding the biotechnology potential of lactobacilli through comparative genomics of 213 strains and associated genera.</title>
        <authorList>
            <person name="Sun Z."/>
            <person name="Harris H.M."/>
            <person name="McCann A."/>
            <person name="Guo C."/>
            <person name="Argimon S."/>
            <person name="Zhang W."/>
            <person name="Yang X."/>
            <person name="Jeffery I.B."/>
            <person name="Cooney J.C."/>
            <person name="Kagawa T.F."/>
            <person name="Liu W."/>
            <person name="Song Y."/>
            <person name="Salvetti E."/>
            <person name="Wrobel A."/>
            <person name="Rasinkangas P."/>
            <person name="Parkhill J."/>
            <person name="Rea M.C."/>
            <person name="O'Sullivan O."/>
            <person name="Ritari J."/>
            <person name="Douillard F.P."/>
            <person name="Paul Ross R."/>
            <person name="Yang R."/>
            <person name="Briner A.E."/>
            <person name="Felis G.E."/>
            <person name="de Vos W.M."/>
            <person name="Barrangou R."/>
            <person name="Klaenhammer T.R."/>
            <person name="Caufield P.W."/>
            <person name="Cui Y."/>
            <person name="Zhang H."/>
            <person name="O'Toole P.W."/>
        </authorList>
    </citation>
    <scope>NUCLEOTIDE SEQUENCE [LARGE SCALE GENOMIC DNA]</scope>
    <source>
        <strain evidence="5 6">DSM 13238</strain>
    </source>
</reference>
<proteinExistence type="predicted"/>
<evidence type="ECO:0000259" key="4">
    <source>
        <dbReference type="PROSITE" id="PS50949"/>
    </source>
</evidence>
<dbReference type="PANTHER" id="PTHR38445:SF9">
    <property type="entry name" value="HTH-TYPE TRANSCRIPTIONAL REPRESSOR YTRA"/>
    <property type="match status" value="1"/>
</dbReference>
<evidence type="ECO:0000256" key="3">
    <source>
        <dbReference type="ARBA" id="ARBA00023163"/>
    </source>
</evidence>
<gene>
    <name evidence="5" type="ORF">FD33_GL000859</name>
</gene>
<comment type="caution">
    <text evidence="5">The sequence shown here is derived from an EMBL/GenBank/DDBJ whole genome shotgun (WGS) entry which is preliminary data.</text>
</comment>
<dbReference type="PROSITE" id="PS50949">
    <property type="entry name" value="HTH_GNTR"/>
    <property type="match status" value="1"/>
</dbReference>
<organism evidence="5 6">
    <name type="scientific">Companilactobacillus paralimentarius DSM 13238 = JCM 10415</name>
    <dbReference type="NCBI Taxonomy" id="1122151"/>
    <lineage>
        <taxon>Bacteria</taxon>
        <taxon>Bacillati</taxon>
        <taxon>Bacillota</taxon>
        <taxon>Bacilli</taxon>
        <taxon>Lactobacillales</taxon>
        <taxon>Lactobacillaceae</taxon>
        <taxon>Companilactobacillus</taxon>
    </lineage>
</organism>
<protein>
    <submittedName>
        <fullName evidence="5">GntR family transcriptional regulator</fullName>
    </submittedName>
</protein>
<dbReference type="PANTHER" id="PTHR38445">
    <property type="entry name" value="HTH-TYPE TRANSCRIPTIONAL REPRESSOR YTRA"/>
    <property type="match status" value="1"/>
</dbReference>
<dbReference type="EMBL" id="AZES01000117">
    <property type="protein sequence ID" value="KRL29563.1"/>
    <property type="molecule type" value="Genomic_DNA"/>
</dbReference>
<dbReference type="InterPro" id="IPR036388">
    <property type="entry name" value="WH-like_DNA-bd_sf"/>
</dbReference>
<evidence type="ECO:0000313" key="5">
    <source>
        <dbReference type="EMBL" id="KRL29563.1"/>
    </source>
</evidence>